<evidence type="ECO:0000256" key="1">
    <source>
        <dbReference type="SAM" id="MobiDB-lite"/>
    </source>
</evidence>
<sequence>MMGVLFRAPVEVGSWSWDIDFQGWPGVGDLLACLNETVPVLEGEELLRVSVISVRWREKGGGEGVKITYPVGSVVNESGALEPFHIELPSGLSDPMVSTIDLIGNGVWFDEDGERHEADQLVVVFVTSVPGAIGFELQVHHDIWSTYAFDGTPHPTIREKNAPRLARAIEGIEEVFRIEAEPGEPTYFGTSDRYGVRDPQPEEIFDGRGPDKTDQF</sequence>
<evidence type="ECO:0000313" key="2">
    <source>
        <dbReference type="EMBL" id="MEE2054380.1"/>
    </source>
</evidence>
<evidence type="ECO:0000313" key="3">
    <source>
        <dbReference type="Proteomes" id="UP001348641"/>
    </source>
</evidence>
<dbReference type="EMBL" id="JAUUCC010000108">
    <property type="protein sequence ID" value="MEE2054380.1"/>
    <property type="molecule type" value="Genomic_DNA"/>
</dbReference>
<protein>
    <submittedName>
        <fullName evidence="2">Uncharacterized protein</fullName>
    </submittedName>
</protein>
<proteinExistence type="predicted"/>
<feature type="compositionally biased region" description="Basic and acidic residues" evidence="1">
    <location>
        <begin position="194"/>
        <end position="216"/>
    </location>
</feature>
<accession>A0ABU7KYN7</accession>
<comment type="caution">
    <text evidence="2">The sequence shown here is derived from an EMBL/GenBank/DDBJ whole genome shotgun (WGS) entry which is preliminary data.</text>
</comment>
<dbReference type="Proteomes" id="UP001348641">
    <property type="component" value="Unassembled WGS sequence"/>
</dbReference>
<feature type="region of interest" description="Disordered" evidence="1">
    <location>
        <begin position="183"/>
        <end position="216"/>
    </location>
</feature>
<organism evidence="2 3">
    <name type="scientific">Nocardiopsis tropica</name>
    <dbReference type="NCBI Taxonomy" id="109330"/>
    <lineage>
        <taxon>Bacteria</taxon>
        <taxon>Bacillati</taxon>
        <taxon>Actinomycetota</taxon>
        <taxon>Actinomycetes</taxon>
        <taxon>Streptosporangiales</taxon>
        <taxon>Nocardiopsidaceae</taxon>
        <taxon>Nocardiopsis</taxon>
    </lineage>
</organism>
<gene>
    <name evidence="2" type="ORF">Q8A49_28165</name>
</gene>
<reference evidence="2 3" key="1">
    <citation type="submission" date="2023-07" db="EMBL/GenBank/DDBJ databases">
        <authorList>
            <person name="Girao M."/>
            <person name="Carvalho M.F."/>
        </authorList>
    </citation>
    <scope>NUCLEOTIDE SEQUENCE [LARGE SCALE GENOMIC DNA]</scope>
    <source>
        <strain evidence="2 3">66/93</strain>
    </source>
</reference>
<dbReference type="RefSeq" id="WP_330161230.1">
    <property type="nucleotide sequence ID" value="NZ_BAAAJA010000021.1"/>
</dbReference>
<name>A0ABU7KYN7_9ACTN</name>